<dbReference type="PANTHER" id="PTHR43248">
    <property type="entry name" value="2-SUCCINYL-6-HYDROXY-2,4-CYCLOHEXADIENE-1-CARBOXYLATE SYNTHASE"/>
    <property type="match status" value="1"/>
</dbReference>
<name>A0A426UVC0_9ACTN</name>
<dbReference type="GO" id="GO:0016787">
    <property type="term" value="F:hydrolase activity"/>
    <property type="evidence" value="ECO:0007669"/>
    <property type="project" value="UniProtKB-KW"/>
</dbReference>
<keyword evidence="3 6" id="KW-0378">Hydrolase</keyword>
<keyword evidence="7" id="KW-1185">Reference proteome</keyword>
<comment type="caution">
    <text evidence="6">The sequence shown here is derived from an EMBL/GenBank/DDBJ whole genome shotgun (WGS) entry which is preliminary data.</text>
</comment>
<evidence type="ECO:0000256" key="1">
    <source>
        <dbReference type="ARBA" id="ARBA00010088"/>
    </source>
</evidence>
<organism evidence="6 7">
    <name type="scientific">Glycomyces terrestris</name>
    <dbReference type="NCBI Taxonomy" id="2493553"/>
    <lineage>
        <taxon>Bacteria</taxon>
        <taxon>Bacillati</taxon>
        <taxon>Actinomycetota</taxon>
        <taxon>Actinomycetes</taxon>
        <taxon>Glycomycetales</taxon>
        <taxon>Glycomycetaceae</taxon>
        <taxon>Glycomyces</taxon>
    </lineage>
</organism>
<dbReference type="PANTHER" id="PTHR43248:SF29">
    <property type="entry name" value="TRIPEPTIDYL AMINOPEPTIDASE"/>
    <property type="match status" value="1"/>
</dbReference>
<evidence type="ECO:0000313" key="7">
    <source>
        <dbReference type="Proteomes" id="UP000277256"/>
    </source>
</evidence>
<dbReference type="Pfam" id="PF00561">
    <property type="entry name" value="Abhydrolase_1"/>
    <property type="match status" value="1"/>
</dbReference>
<accession>A0A426UVC0</accession>
<proteinExistence type="inferred from homology"/>
<dbReference type="AlphaFoldDB" id="A0A426UVC0"/>
<comment type="similarity">
    <text evidence="1">Belongs to the peptidase S33 family.</text>
</comment>
<evidence type="ECO:0000256" key="3">
    <source>
        <dbReference type="ARBA" id="ARBA00022801"/>
    </source>
</evidence>
<dbReference type="Gene3D" id="3.40.50.1820">
    <property type="entry name" value="alpha/beta hydrolase"/>
    <property type="match status" value="1"/>
</dbReference>
<feature type="domain" description="AB hydrolase-1" evidence="4">
    <location>
        <begin position="117"/>
        <end position="317"/>
    </location>
</feature>
<dbReference type="EMBL" id="RSEB01000004">
    <property type="protein sequence ID" value="RRR98277.1"/>
    <property type="molecule type" value="Genomic_DNA"/>
</dbReference>
<dbReference type="SUPFAM" id="SSF53474">
    <property type="entry name" value="alpha/beta-Hydrolases"/>
    <property type="match status" value="1"/>
</dbReference>
<dbReference type="InterPro" id="IPR013595">
    <property type="entry name" value="Pept_S33_TAP-like_C"/>
</dbReference>
<reference evidence="6 7" key="1">
    <citation type="submission" date="2018-12" db="EMBL/GenBank/DDBJ databases">
        <title>Glycomyces sp. YIM 121974 draft genome.</title>
        <authorList>
            <person name="Li Q."/>
        </authorList>
    </citation>
    <scope>NUCLEOTIDE SEQUENCE [LARGE SCALE GENOMIC DNA]</scope>
    <source>
        <strain evidence="6 7">YIM 121974</strain>
    </source>
</reference>
<feature type="domain" description="Peptidase S33 tripeptidyl aminopeptidase-like C-terminal" evidence="5">
    <location>
        <begin position="423"/>
        <end position="515"/>
    </location>
</feature>
<dbReference type="Proteomes" id="UP000277256">
    <property type="component" value="Unassembled WGS sequence"/>
</dbReference>
<evidence type="ECO:0000256" key="2">
    <source>
        <dbReference type="ARBA" id="ARBA00022729"/>
    </source>
</evidence>
<dbReference type="Pfam" id="PF08386">
    <property type="entry name" value="Abhydrolase_4"/>
    <property type="match status" value="1"/>
</dbReference>
<keyword evidence="2" id="KW-0732">Signal</keyword>
<dbReference type="InterPro" id="IPR000073">
    <property type="entry name" value="AB_hydrolase_1"/>
</dbReference>
<evidence type="ECO:0000259" key="5">
    <source>
        <dbReference type="Pfam" id="PF08386"/>
    </source>
</evidence>
<protein>
    <submittedName>
        <fullName evidence="6">Alpha/beta hydrolase</fullName>
    </submittedName>
</protein>
<sequence>MGAFLTILRGTAHIRADRNGPPSTGRLSGLRPLTRTLAAAASAAALTLTFLAVNPLAAAAHPRGIDWGPCPEVDPAEPVECATIDVPLDYSRPWRGTIEIGLAKREAANPDEKIGTILMDPGGPGGSGVGSIIDGSPLTGETAEHFDIVGFDPRGINTSTQVQCSEDALMDALSVPFPTDQETWDAREAANAALTEDCREHTGRLFDHVSNLETVEDMERIRRALGEGRLNYLGYSYGTIMGQQYAEKYPRHIRTMVLDGNMDHSLESTWDFMRTETAAVEENFVAFADWCESAPECALHGEDVETVYAGLKAKARAGELTDPYEGLPLDFIGLAENFTFTANYPQGWPALAEEYAAMRDGVLLPGGAGLLQEEEPELFEYLYYPAWCQDWGWEIEDYDEFATLLGKLAEDSPNVEWTPYNQHALTCVGSGIEHTNERDELDIPRSAPPIVFIGNEHDPATVYPWTLAAADQADGHLITYEGYFHTIYGGYSTCVDDAVNAYFVDRETPDAGLSCPNLDFPGALDASSVRDRIANGAF</sequence>
<dbReference type="InterPro" id="IPR029058">
    <property type="entry name" value="AB_hydrolase_fold"/>
</dbReference>
<evidence type="ECO:0000259" key="4">
    <source>
        <dbReference type="Pfam" id="PF00561"/>
    </source>
</evidence>
<gene>
    <name evidence="6" type="ORF">EIW28_15300</name>
</gene>
<dbReference type="InterPro" id="IPR051601">
    <property type="entry name" value="Serine_prot/Carboxylest_S33"/>
</dbReference>
<evidence type="ECO:0000313" key="6">
    <source>
        <dbReference type="EMBL" id="RRR98277.1"/>
    </source>
</evidence>